<keyword evidence="6" id="KW-0670">Pyruvate</keyword>
<dbReference type="PROSITE" id="PS00671">
    <property type="entry name" value="D_2_HYDROXYACID_DH_3"/>
    <property type="match status" value="1"/>
</dbReference>
<organism evidence="6 7">
    <name type="scientific">Oceanobacillus picturae</name>
    <dbReference type="NCBI Taxonomy" id="171693"/>
    <lineage>
        <taxon>Bacteria</taxon>
        <taxon>Bacillati</taxon>
        <taxon>Bacillota</taxon>
        <taxon>Bacilli</taxon>
        <taxon>Bacillales</taxon>
        <taxon>Bacillaceae</taxon>
        <taxon>Oceanobacillus</taxon>
    </lineage>
</organism>
<dbReference type="PANTHER" id="PTHR10996:SF283">
    <property type="entry name" value="GLYOXYLATE_HYDROXYPYRUVATE REDUCTASE B"/>
    <property type="match status" value="1"/>
</dbReference>
<evidence type="ECO:0000256" key="1">
    <source>
        <dbReference type="ARBA" id="ARBA00005854"/>
    </source>
</evidence>
<reference evidence="6 7" key="2">
    <citation type="journal article" date="2016" name="Genome Announc.">
        <title>Draft Genome Sequence of Oceanobacillus picturae Heshi-B3, Isolated from Fermented Rice Bran in a Traditional Japanese Seafood Dish.</title>
        <authorList>
            <person name="Akuzawa S."/>
            <person name="Nagaoka J."/>
            <person name="Kanekatsu M."/>
            <person name="Kanesaki Y."/>
            <person name="Suzuki T."/>
        </authorList>
    </citation>
    <scope>NUCLEOTIDE SEQUENCE [LARGE SCALE GENOMIC DNA]</scope>
    <source>
        <strain evidence="6 7">Heshi-B3</strain>
    </source>
</reference>
<dbReference type="InterPro" id="IPR050223">
    <property type="entry name" value="D-isomer_2-hydroxyacid_DH"/>
</dbReference>
<dbReference type="Pfam" id="PF02826">
    <property type="entry name" value="2-Hacid_dh_C"/>
    <property type="match status" value="1"/>
</dbReference>
<feature type="domain" description="D-isomer specific 2-hydroxyacid dehydrogenase catalytic" evidence="4">
    <location>
        <begin position="9"/>
        <end position="321"/>
    </location>
</feature>
<dbReference type="GO" id="GO:0016618">
    <property type="term" value="F:hydroxypyruvate reductase [NAD(P)H] activity"/>
    <property type="evidence" value="ECO:0007669"/>
    <property type="project" value="TreeGrafter"/>
</dbReference>
<evidence type="ECO:0000256" key="2">
    <source>
        <dbReference type="ARBA" id="ARBA00023002"/>
    </source>
</evidence>
<dbReference type="InterPro" id="IPR006140">
    <property type="entry name" value="D-isomer_DH_NAD-bd"/>
</dbReference>
<proteinExistence type="inferred from homology"/>
<evidence type="ECO:0000313" key="6">
    <source>
        <dbReference type="EMBL" id="GAQ16233.1"/>
    </source>
</evidence>
<accession>A0A0U9H3H3</accession>
<comment type="caution">
    <text evidence="6">The sequence shown here is derived from an EMBL/GenBank/DDBJ whole genome shotgun (WGS) entry which is preliminary data.</text>
</comment>
<feature type="domain" description="D-isomer specific 2-hydroxyacid dehydrogenase NAD-binding" evidence="5">
    <location>
        <begin position="112"/>
        <end position="290"/>
    </location>
</feature>
<dbReference type="InterPro" id="IPR036291">
    <property type="entry name" value="NAD(P)-bd_dom_sf"/>
</dbReference>
<dbReference type="Gene3D" id="3.40.50.720">
    <property type="entry name" value="NAD(P)-binding Rossmann-like Domain"/>
    <property type="match status" value="2"/>
</dbReference>
<dbReference type="PROSITE" id="PS00065">
    <property type="entry name" value="D_2_HYDROXYACID_DH_1"/>
    <property type="match status" value="1"/>
</dbReference>
<name>A0A0U9H3H3_9BACI</name>
<dbReference type="GO" id="GO:0051287">
    <property type="term" value="F:NAD binding"/>
    <property type="evidence" value="ECO:0007669"/>
    <property type="project" value="InterPro"/>
</dbReference>
<sequence length="322" mass="35727">MIEKPKLYITRKVPEKILEPFQQDFTISMWKYEEEPVPREVLLKEISDAHGVLCMLSETMDQEIFNTGSSLQVVANLAVGYDNIDLHAAREAGVVVTNTPGVLTESTADLAFSLLLSTARRIVEANQYIKEDKWKQWSPYLLAGMDVHNKTIGIVGMGRIGEAIARRAQGFGMEILYHNRSRKVESEKQIGATYVDFDTLLNKADFVVSVVPATPQTNQMFNKEAFQKMKRSSIFINISRGSVVNENALVEALEMGEISAAGLDVFAEEPIRSDHPLLDKTNVICLPHIGSASTETRSSMLQLCLENISGVIHGTGPITEVK</sequence>
<comment type="similarity">
    <text evidence="1 3">Belongs to the D-isomer specific 2-hydroxyacid dehydrogenase family.</text>
</comment>
<dbReference type="SUPFAM" id="SSF52283">
    <property type="entry name" value="Formate/glycerate dehydrogenase catalytic domain-like"/>
    <property type="match status" value="1"/>
</dbReference>
<evidence type="ECO:0000313" key="7">
    <source>
        <dbReference type="Proteomes" id="UP000052946"/>
    </source>
</evidence>
<reference evidence="7" key="1">
    <citation type="submission" date="2015-07" db="EMBL/GenBank/DDBJ databases">
        <title>Draft Genome Sequence of Oceanobacillus picturae Heshi-B3 that Was Isolated from Fermented Rice Bran with Aging Salted Mackerel, Which Was Named Heshiko as Traditional Fermented Seafood in Japan.</title>
        <authorList>
            <person name="Akuzawa S."/>
            <person name="Nakagawa J."/>
            <person name="Kanekatsu T."/>
            <person name="Kanesaki Y."/>
            <person name="Suzuki T."/>
        </authorList>
    </citation>
    <scope>NUCLEOTIDE SEQUENCE [LARGE SCALE GENOMIC DNA]</scope>
    <source>
        <strain evidence="7">Heshi-B3</strain>
    </source>
</reference>
<keyword evidence="2 3" id="KW-0560">Oxidoreductase</keyword>
<evidence type="ECO:0000259" key="4">
    <source>
        <dbReference type="Pfam" id="PF00389"/>
    </source>
</evidence>
<dbReference type="PANTHER" id="PTHR10996">
    <property type="entry name" value="2-HYDROXYACID DEHYDROGENASE-RELATED"/>
    <property type="match status" value="1"/>
</dbReference>
<dbReference type="InterPro" id="IPR006139">
    <property type="entry name" value="D-isomer_2_OHA_DH_cat_dom"/>
</dbReference>
<dbReference type="InterPro" id="IPR029753">
    <property type="entry name" value="D-isomer_DH_CS"/>
</dbReference>
<dbReference type="EMBL" id="BBXV01000003">
    <property type="protein sequence ID" value="GAQ16233.1"/>
    <property type="molecule type" value="Genomic_DNA"/>
</dbReference>
<gene>
    <name evidence="6" type="ORF">OPHB3_0149</name>
</gene>
<dbReference type="AlphaFoldDB" id="A0A0U9H3H3"/>
<dbReference type="GO" id="GO:0005829">
    <property type="term" value="C:cytosol"/>
    <property type="evidence" value="ECO:0007669"/>
    <property type="project" value="TreeGrafter"/>
</dbReference>
<dbReference type="InterPro" id="IPR029752">
    <property type="entry name" value="D-isomer_DH_CS1"/>
</dbReference>
<dbReference type="CDD" id="cd05301">
    <property type="entry name" value="GDH"/>
    <property type="match status" value="1"/>
</dbReference>
<dbReference type="SUPFAM" id="SSF51735">
    <property type="entry name" value="NAD(P)-binding Rossmann-fold domains"/>
    <property type="match status" value="1"/>
</dbReference>
<protein>
    <submittedName>
        <fullName evidence="6">Glyoxylate/hydroxypyruvate reductase B</fullName>
    </submittedName>
</protein>
<dbReference type="Pfam" id="PF00389">
    <property type="entry name" value="2-Hacid_dh"/>
    <property type="match status" value="1"/>
</dbReference>
<evidence type="ECO:0000259" key="5">
    <source>
        <dbReference type="Pfam" id="PF02826"/>
    </source>
</evidence>
<dbReference type="GO" id="GO:0030267">
    <property type="term" value="F:glyoxylate reductase (NADPH) activity"/>
    <property type="evidence" value="ECO:0007669"/>
    <property type="project" value="TreeGrafter"/>
</dbReference>
<dbReference type="FunFam" id="3.40.50.720:FF:000462">
    <property type="entry name" value="Glyoxylate reductase (NADP+)"/>
    <property type="match status" value="1"/>
</dbReference>
<evidence type="ECO:0000256" key="3">
    <source>
        <dbReference type="RuleBase" id="RU003719"/>
    </source>
</evidence>
<dbReference type="Proteomes" id="UP000052946">
    <property type="component" value="Unassembled WGS sequence"/>
</dbReference>